<organism evidence="18">
    <name type="scientific">Oxyrrhis marina</name>
    <name type="common">Dinoflagellate</name>
    <dbReference type="NCBI Taxonomy" id="2969"/>
    <lineage>
        <taxon>Eukaryota</taxon>
        <taxon>Sar</taxon>
        <taxon>Alveolata</taxon>
        <taxon>Dinophyceae</taxon>
        <taxon>Oxyrrhinales</taxon>
        <taxon>Oxyrrhinaceae</taxon>
        <taxon>Oxyrrhis</taxon>
    </lineage>
</organism>
<dbReference type="NCBIfam" id="TIGR00243">
    <property type="entry name" value="Dxr"/>
    <property type="match status" value="1"/>
</dbReference>
<evidence type="ECO:0000256" key="10">
    <source>
        <dbReference type="ARBA" id="ARBA00023002"/>
    </source>
</evidence>
<dbReference type="InterPro" id="IPR003821">
    <property type="entry name" value="DXP_reductoisomerase"/>
</dbReference>
<dbReference type="PANTHER" id="PTHR30525">
    <property type="entry name" value="1-DEOXY-D-XYLULOSE 5-PHOSPHATE REDUCTOISOMERASE"/>
    <property type="match status" value="1"/>
</dbReference>
<reference evidence="18" key="1">
    <citation type="journal article" date="2008" name="Mol. Biol. Evol.">
        <title>Plastid-derived genes in the nonphotosynthetic alveolate Oxyrrhis marina.</title>
        <authorList>
            <person name="Slamovits C.H."/>
            <person name="Keeling P.J."/>
        </authorList>
    </citation>
    <scope>NUCLEOTIDE SEQUENCE</scope>
</reference>
<keyword evidence="8" id="KW-0521">NADP</keyword>
<dbReference type="PIRSF" id="PIRSF006205">
    <property type="entry name" value="Dxp_reductismrs"/>
    <property type="match status" value="1"/>
</dbReference>
<dbReference type="InterPro" id="IPR013644">
    <property type="entry name" value="DXP_reductoisomerase_C"/>
</dbReference>
<dbReference type="InterPro" id="IPR026877">
    <property type="entry name" value="DXPR_C"/>
</dbReference>
<comment type="catalytic activity">
    <reaction evidence="13">
        <text>2-C-methyl-D-erythritol 4-phosphate + NADP(+) = 1-deoxy-D-xylulose 5-phosphate + NADPH + H(+)</text>
        <dbReference type="Rhea" id="RHEA:13717"/>
        <dbReference type="ChEBI" id="CHEBI:15378"/>
        <dbReference type="ChEBI" id="CHEBI:57783"/>
        <dbReference type="ChEBI" id="CHEBI:57792"/>
        <dbReference type="ChEBI" id="CHEBI:58262"/>
        <dbReference type="ChEBI" id="CHEBI:58349"/>
        <dbReference type="EC" id="1.1.1.267"/>
    </reaction>
    <physiologicalReaction direction="right-to-left" evidence="13">
        <dbReference type="Rhea" id="RHEA:13719"/>
    </physiologicalReaction>
</comment>
<evidence type="ECO:0000256" key="6">
    <source>
        <dbReference type="ARBA" id="ARBA00012366"/>
    </source>
</evidence>
<evidence type="ECO:0000313" key="18">
    <source>
        <dbReference type="EMBL" id="ACE81815.1"/>
    </source>
</evidence>
<keyword evidence="7" id="KW-0479">Metal-binding</keyword>
<evidence type="ECO:0000259" key="16">
    <source>
        <dbReference type="Pfam" id="PF08436"/>
    </source>
</evidence>
<sequence>VALAVCAGALRPGLRGAAAPAADVPIVHAGKAPFDCEYSGIAVCGWSWSGIWLCESGDNGEFAAGRKSVSILGSTGSVGTQALDVIRSHSENFDVVALAGGRNCELLAEQALEFRPDVVAALRPEDATDVASILRSKAPDYCPTVMSGPEGQVEVAAWKTADITLTSVVGCAGLLPTVRAIEAGKDIALANKETLIAGGPVIAPLARKAGVQLLPVDSEHSAIFQCLQGSPADAVSKIILTGSGGAFRDMTAEDLKGLPPDQLRDMAVTHPNWSMGAKITVDSNSMMNKGLEVIEAHWLFGMDYDAIEVVVHPQSIVHSAVEFRDSSVIAQLGWPDMRLPVVYALGFPDRLPTTLRHPQTGAMFRLGDVGVLEFRHPDMERFPCLDLAYHAGRMGGTAPAIMSAANEVAVAHVLDGSLSFLDLPQQVVFVLDEAVRAGIVESTPDLAGIVAADAWGRAAMGRRIQSLLGVG</sequence>
<keyword evidence="10" id="KW-0560">Oxidoreductase</keyword>
<evidence type="ECO:0000259" key="17">
    <source>
        <dbReference type="Pfam" id="PF13288"/>
    </source>
</evidence>
<dbReference type="GO" id="GO:0070402">
    <property type="term" value="F:NADPH binding"/>
    <property type="evidence" value="ECO:0007669"/>
    <property type="project" value="InterPro"/>
</dbReference>
<feature type="domain" description="DXP reductoisomerase C-terminal" evidence="17">
    <location>
        <begin position="332"/>
        <end position="458"/>
    </location>
</feature>
<dbReference type="EMBL" id="EU551748">
    <property type="protein sequence ID" value="ACE81815.1"/>
    <property type="molecule type" value="mRNA"/>
</dbReference>
<dbReference type="GO" id="GO:0016853">
    <property type="term" value="F:isomerase activity"/>
    <property type="evidence" value="ECO:0007669"/>
    <property type="project" value="UniProtKB-KW"/>
</dbReference>
<evidence type="ECO:0000256" key="5">
    <source>
        <dbReference type="ARBA" id="ARBA00006825"/>
    </source>
</evidence>
<keyword evidence="18" id="KW-0413">Isomerase</keyword>
<name>B3U3W4_OXYMA</name>
<dbReference type="SUPFAM" id="SSF69055">
    <property type="entry name" value="1-deoxy-D-xylulose-5-phosphate reductoisomerase, C-terminal domain"/>
    <property type="match status" value="1"/>
</dbReference>
<evidence type="ECO:0000256" key="8">
    <source>
        <dbReference type="ARBA" id="ARBA00022857"/>
    </source>
</evidence>
<dbReference type="SUPFAM" id="SSF55347">
    <property type="entry name" value="Glyceraldehyde-3-phosphate dehydrogenase-like, C-terminal domain"/>
    <property type="match status" value="1"/>
</dbReference>
<dbReference type="Gene3D" id="1.10.1740.10">
    <property type="match status" value="1"/>
</dbReference>
<comment type="cofactor">
    <cofactor evidence="2">
        <name>Mg(2+)</name>
        <dbReference type="ChEBI" id="CHEBI:18420"/>
    </cofactor>
</comment>
<dbReference type="UniPathway" id="UPA00056">
    <property type="reaction ID" value="UER00092"/>
</dbReference>
<keyword evidence="9" id="KW-0933">Apicoplast</keyword>
<keyword evidence="11" id="KW-0464">Manganese</keyword>
<comment type="cofactor">
    <cofactor evidence="1">
        <name>Mn(2+)</name>
        <dbReference type="ChEBI" id="CHEBI:29035"/>
    </cofactor>
</comment>
<evidence type="ECO:0000256" key="12">
    <source>
        <dbReference type="ARBA" id="ARBA00023229"/>
    </source>
</evidence>
<evidence type="ECO:0000256" key="4">
    <source>
        <dbReference type="ARBA" id="ARBA00005094"/>
    </source>
</evidence>
<dbReference type="InterPro" id="IPR036291">
    <property type="entry name" value="NAD(P)-bd_dom_sf"/>
</dbReference>
<feature type="non-terminal residue" evidence="18">
    <location>
        <position position="1"/>
    </location>
</feature>
<keyword evidence="12" id="KW-0414">Isoprene biosynthesis</keyword>
<accession>B3U3W4</accession>
<dbReference type="Pfam" id="PF13288">
    <property type="entry name" value="DXPR_C"/>
    <property type="match status" value="1"/>
</dbReference>
<evidence type="ECO:0000256" key="2">
    <source>
        <dbReference type="ARBA" id="ARBA00001946"/>
    </source>
</evidence>
<comment type="pathway">
    <text evidence="4">Isoprenoid biosynthesis; isopentenyl diphosphate biosynthesis via DXP pathway; isopentenyl diphosphate from 1-deoxy-D-xylulose 5-phosphate: step 1/6.</text>
</comment>
<feature type="domain" description="1-deoxy-D-xylulose 5-phosphate reductoisomerase C-terminal" evidence="16">
    <location>
        <begin position="213"/>
        <end position="300"/>
    </location>
</feature>
<dbReference type="Gene3D" id="3.40.50.720">
    <property type="entry name" value="NAD(P)-binding Rossmann-like Domain"/>
    <property type="match status" value="1"/>
</dbReference>
<comment type="similarity">
    <text evidence="5">Belongs to the DXR family.</text>
</comment>
<evidence type="ECO:0000256" key="13">
    <source>
        <dbReference type="ARBA" id="ARBA00048543"/>
    </source>
</evidence>
<keyword evidence="9" id="KW-0934">Plastid</keyword>
<comment type="subcellular location">
    <subcellularLocation>
        <location evidence="3">Plastid</location>
        <location evidence="3">Apicoplast</location>
    </subcellularLocation>
</comment>
<dbReference type="AlphaFoldDB" id="B3U3W4"/>
<dbReference type="GO" id="GO:0030604">
    <property type="term" value="F:1-deoxy-D-xylulose-5-phosphate reductoisomerase activity"/>
    <property type="evidence" value="ECO:0007669"/>
    <property type="project" value="UniProtKB-EC"/>
</dbReference>
<dbReference type="HAMAP" id="MF_00183">
    <property type="entry name" value="DXP_reductoisom"/>
    <property type="match status" value="1"/>
</dbReference>
<dbReference type="Pfam" id="PF08436">
    <property type="entry name" value="DXP_redisom_C"/>
    <property type="match status" value="1"/>
</dbReference>
<dbReference type="PANTHER" id="PTHR30525:SF0">
    <property type="entry name" value="1-DEOXY-D-XYLULOSE 5-PHOSPHATE REDUCTOISOMERASE, CHLOROPLASTIC"/>
    <property type="match status" value="1"/>
</dbReference>
<evidence type="ECO:0000256" key="11">
    <source>
        <dbReference type="ARBA" id="ARBA00023211"/>
    </source>
</evidence>
<proteinExistence type="evidence at transcript level"/>
<evidence type="ECO:0000256" key="3">
    <source>
        <dbReference type="ARBA" id="ARBA00004467"/>
    </source>
</evidence>
<evidence type="ECO:0000256" key="7">
    <source>
        <dbReference type="ARBA" id="ARBA00022723"/>
    </source>
</evidence>
<dbReference type="InterPro" id="IPR036169">
    <property type="entry name" value="DXPR_C_sf"/>
</dbReference>
<dbReference type="NCBIfam" id="NF009114">
    <property type="entry name" value="PRK12464.1"/>
    <property type="match status" value="1"/>
</dbReference>
<dbReference type="EC" id="1.1.1.267" evidence="6"/>
<evidence type="ECO:0000259" key="15">
    <source>
        <dbReference type="Pfam" id="PF02670"/>
    </source>
</evidence>
<dbReference type="SUPFAM" id="SSF51735">
    <property type="entry name" value="NAD(P)-binding Rossmann-fold domains"/>
    <property type="match status" value="1"/>
</dbReference>
<protein>
    <recommendedName>
        <fullName evidence="14">1-deoxy-D-xylulose 5-phosphate reductoisomerase, apicoplastic</fullName>
        <ecNumber evidence="6">1.1.1.267</ecNumber>
    </recommendedName>
</protein>
<evidence type="ECO:0000256" key="14">
    <source>
        <dbReference type="ARBA" id="ARBA00073770"/>
    </source>
</evidence>
<evidence type="ECO:0000256" key="1">
    <source>
        <dbReference type="ARBA" id="ARBA00001936"/>
    </source>
</evidence>
<dbReference type="Pfam" id="PF02670">
    <property type="entry name" value="DXP_reductoisom"/>
    <property type="match status" value="1"/>
</dbReference>
<dbReference type="FunFam" id="3.40.50.720:FF:000045">
    <property type="entry name" value="1-deoxy-D-xylulose 5-phosphate reductoisomerase"/>
    <property type="match status" value="1"/>
</dbReference>
<evidence type="ECO:0000256" key="9">
    <source>
        <dbReference type="ARBA" id="ARBA00022887"/>
    </source>
</evidence>
<dbReference type="GO" id="GO:0051484">
    <property type="term" value="P:isopentenyl diphosphate biosynthetic process, methylerythritol 4-phosphate pathway involved in terpenoid biosynthetic process"/>
    <property type="evidence" value="ECO:0007669"/>
    <property type="project" value="TreeGrafter"/>
</dbReference>
<feature type="domain" description="1-deoxy-D-xylulose 5-phosphate reductoisomerase N-terminal" evidence="15">
    <location>
        <begin position="69"/>
        <end position="199"/>
    </location>
</feature>
<dbReference type="GO" id="GO:0030145">
    <property type="term" value="F:manganese ion binding"/>
    <property type="evidence" value="ECO:0007669"/>
    <property type="project" value="TreeGrafter"/>
</dbReference>
<dbReference type="InterPro" id="IPR013512">
    <property type="entry name" value="DXP_reductoisomerase_N"/>
</dbReference>